<proteinExistence type="predicted"/>
<dbReference type="AlphaFoldDB" id="A0A239PBK7"/>
<name>A0A239PBK7_9ACTN</name>
<protein>
    <submittedName>
        <fullName evidence="2">SnoaL-like domain-containing protein</fullName>
    </submittedName>
</protein>
<dbReference type="Proteomes" id="UP000198362">
    <property type="component" value="Unassembled WGS sequence"/>
</dbReference>
<evidence type="ECO:0000313" key="3">
    <source>
        <dbReference type="Proteomes" id="UP000198362"/>
    </source>
</evidence>
<feature type="domain" description="SnoaL-like" evidence="1">
    <location>
        <begin position="12"/>
        <end position="110"/>
    </location>
</feature>
<dbReference type="InterPro" id="IPR032710">
    <property type="entry name" value="NTF2-like_dom_sf"/>
</dbReference>
<sequence length="118" mass="12889">MATIEDLMKANLLEVFNERDGDRRRAAIGRTYVADVIFSDPEETVVGHDAVDAKARRLLDESPEFVFTSVGSIHVVDDLGYLAWAFGPLGKPAVVRGVDIALAGDGLIKRVYTLLLTD</sequence>
<dbReference type="Gene3D" id="3.10.450.50">
    <property type="match status" value="1"/>
</dbReference>
<dbReference type="RefSeq" id="WP_089254181.1">
    <property type="nucleotide sequence ID" value="NZ_FZPH01000015.1"/>
</dbReference>
<dbReference type="SUPFAM" id="SSF54427">
    <property type="entry name" value="NTF2-like"/>
    <property type="match status" value="1"/>
</dbReference>
<gene>
    <name evidence="2" type="ORF">SAMN05421812_115225</name>
</gene>
<evidence type="ECO:0000259" key="1">
    <source>
        <dbReference type="Pfam" id="PF12680"/>
    </source>
</evidence>
<dbReference type="OrthoDB" id="7064268at2"/>
<dbReference type="Pfam" id="PF12680">
    <property type="entry name" value="SnoaL_2"/>
    <property type="match status" value="1"/>
</dbReference>
<reference evidence="2 3" key="1">
    <citation type="submission" date="2017-06" db="EMBL/GenBank/DDBJ databases">
        <authorList>
            <person name="Kim H.J."/>
            <person name="Triplett B.A."/>
        </authorList>
    </citation>
    <scope>NUCLEOTIDE SEQUENCE [LARGE SCALE GENOMIC DNA]</scope>
    <source>
        <strain evidence="2 3">CGMCC 4.5593</strain>
    </source>
</reference>
<keyword evidence="3" id="KW-1185">Reference proteome</keyword>
<dbReference type="EMBL" id="FZPH01000015">
    <property type="protein sequence ID" value="SNT63789.1"/>
    <property type="molecule type" value="Genomic_DNA"/>
</dbReference>
<organism evidence="2 3">
    <name type="scientific">Asanoa hainanensis</name>
    <dbReference type="NCBI Taxonomy" id="560556"/>
    <lineage>
        <taxon>Bacteria</taxon>
        <taxon>Bacillati</taxon>
        <taxon>Actinomycetota</taxon>
        <taxon>Actinomycetes</taxon>
        <taxon>Micromonosporales</taxon>
        <taxon>Micromonosporaceae</taxon>
        <taxon>Asanoa</taxon>
    </lineage>
</organism>
<dbReference type="InterPro" id="IPR037401">
    <property type="entry name" value="SnoaL-like"/>
</dbReference>
<accession>A0A239PBK7</accession>
<evidence type="ECO:0000313" key="2">
    <source>
        <dbReference type="EMBL" id="SNT63789.1"/>
    </source>
</evidence>